<dbReference type="Gene3D" id="1.20.1740.10">
    <property type="entry name" value="Amino acid/polyamine transporter I"/>
    <property type="match status" value="1"/>
</dbReference>
<evidence type="ECO:0000313" key="7">
    <source>
        <dbReference type="Proteomes" id="UP000199013"/>
    </source>
</evidence>
<dbReference type="AlphaFoldDB" id="A0A1C3NSU1"/>
<proteinExistence type="predicted"/>
<keyword evidence="7" id="KW-1185">Reference proteome</keyword>
<evidence type="ECO:0000256" key="2">
    <source>
        <dbReference type="ARBA" id="ARBA00022692"/>
    </source>
</evidence>
<evidence type="ECO:0000256" key="4">
    <source>
        <dbReference type="ARBA" id="ARBA00023136"/>
    </source>
</evidence>
<name>A0A1C3NSU1_9ACTN</name>
<feature type="transmembrane region" description="Helical" evidence="5">
    <location>
        <begin position="79"/>
        <end position="110"/>
    </location>
</feature>
<evidence type="ECO:0000256" key="5">
    <source>
        <dbReference type="SAM" id="Phobius"/>
    </source>
</evidence>
<protein>
    <submittedName>
        <fullName evidence="6">Amino acid permease-associated protein</fullName>
    </submittedName>
</protein>
<comment type="subcellular location">
    <subcellularLocation>
        <location evidence="1">Membrane</location>
        <topology evidence="1">Multi-pass membrane protein</topology>
    </subcellularLocation>
</comment>
<keyword evidence="3 5" id="KW-1133">Transmembrane helix</keyword>
<organism evidence="6 7">
    <name type="scientific">Candidatus Protofrankia californiensis</name>
    <dbReference type="NCBI Taxonomy" id="1839754"/>
    <lineage>
        <taxon>Bacteria</taxon>
        <taxon>Bacillati</taxon>
        <taxon>Actinomycetota</taxon>
        <taxon>Actinomycetes</taxon>
        <taxon>Frankiales</taxon>
        <taxon>Frankiaceae</taxon>
        <taxon>Protofrankia</taxon>
    </lineage>
</organism>
<keyword evidence="4 5" id="KW-0472">Membrane</keyword>
<dbReference type="GO" id="GO:0016020">
    <property type="term" value="C:membrane"/>
    <property type="evidence" value="ECO:0007669"/>
    <property type="project" value="UniProtKB-SubCell"/>
</dbReference>
<dbReference type="InterPro" id="IPR050367">
    <property type="entry name" value="APC_superfamily"/>
</dbReference>
<dbReference type="PANTHER" id="PTHR42770">
    <property type="entry name" value="AMINO ACID TRANSPORTER-RELATED"/>
    <property type="match status" value="1"/>
</dbReference>
<keyword evidence="2 5" id="KW-0812">Transmembrane</keyword>
<evidence type="ECO:0000256" key="3">
    <source>
        <dbReference type="ARBA" id="ARBA00022989"/>
    </source>
</evidence>
<evidence type="ECO:0000313" key="6">
    <source>
        <dbReference type="EMBL" id="SBW17129.1"/>
    </source>
</evidence>
<feature type="transmembrane region" description="Helical" evidence="5">
    <location>
        <begin position="26"/>
        <end position="59"/>
    </location>
</feature>
<accession>A0A1C3NSU1</accession>
<sequence length="116" mass="12389">MARERDLPGWLAAVHPRYAVPHRAELLLGGIVVAVVIVSDVRGAIGFSSFAILVYYTIANASAFTLDGPQRRWLRPLSLLGGIGCLVLALTLPAVSILTCLAILAVGVTIRTMHRS</sequence>
<dbReference type="EMBL" id="FLUV01000027">
    <property type="protein sequence ID" value="SBW17129.1"/>
    <property type="molecule type" value="Genomic_DNA"/>
</dbReference>
<gene>
    <name evidence="6" type="ORF">FDG2_0073</name>
</gene>
<dbReference type="PANTHER" id="PTHR42770:SF7">
    <property type="entry name" value="MEMBRANE PROTEIN"/>
    <property type="match status" value="1"/>
</dbReference>
<dbReference type="Proteomes" id="UP000199013">
    <property type="component" value="Unassembled WGS sequence"/>
</dbReference>
<reference evidence="7" key="1">
    <citation type="submission" date="2016-02" db="EMBL/GenBank/DDBJ databases">
        <authorList>
            <person name="Wibberg D."/>
        </authorList>
    </citation>
    <scope>NUCLEOTIDE SEQUENCE [LARGE SCALE GENOMIC DNA]</scope>
</reference>
<evidence type="ECO:0000256" key="1">
    <source>
        <dbReference type="ARBA" id="ARBA00004141"/>
    </source>
</evidence>